<dbReference type="Proteomes" id="UP001589855">
    <property type="component" value="Unassembled WGS sequence"/>
</dbReference>
<evidence type="ECO:0000313" key="2">
    <source>
        <dbReference type="Proteomes" id="UP001589855"/>
    </source>
</evidence>
<name>A0ABV6K2W5_9LACO</name>
<protein>
    <submittedName>
        <fullName evidence="1">Uncharacterized protein</fullName>
    </submittedName>
</protein>
<sequence length="51" mass="5951">MKQRCYVSKNGHFKSVITTYTPKEAWQNIKAGVKKIKLGKRPLFSLKITRK</sequence>
<keyword evidence="2" id="KW-1185">Reference proteome</keyword>
<comment type="caution">
    <text evidence="1">The sequence shown here is derived from an EMBL/GenBank/DDBJ whole genome shotgun (WGS) entry which is preliminary data.</text>
</comment>
<dbReference type="RefSeq" id="WP_170178271.1">
    <property type="nucleotide sequence ID" value="NZ_BAABRM010000023.1"/>
</dbReference>
<accession>A0ABV6K2W5</accession>
<evidence type="ECO:0000313" key="1">
    <source>
        <dbReference type="EMBL" id="MFC0423736.1"/>
    </source>
</evidence>
<dbReference type="EMBL" id="JBHLUK010000059">
    <property type="protein sequence ID" value="MFC0423736.1"/>
    <property type="molecule type" value="Genomic_DNA"/>
</dbReference>
<reference evidence="1 2" key="1">
    <citation type="submission" date="2024-09" db="EMBL/GenBank/DDBJ databases">
        <authorList>
            <person name="Sun Q."/>
            <person name="Mori K."/>
        </authorList>
    </citation>
    <scope>NUCLEOTIDE SEQUENCE [LARGE SCALE GENOMIC DNA]</scope>
    <source>
        <strain evidence="1 2">TBRC 4575</strain>
    </source>
</reference>
<proteinExistence type="predicted"/>
<gene>
    <name evidence="1" type="ORF">ACFFGS_06325</name>
</gene>
<organism evidence="1 2">
    <name type="scientific">Lactiplantibacillus plajomi</name>
    <dbReference type="NCBI Taxonomy" id="1457217"/>
    <lineage>
        <taxon>Bacteria</taxon>
        <taxon>Bacillati</taxon>
        <taxon>Bacillota</taxon>
        <taxon>Bacilli</taxon>
        <taxon>Lactobacillales</taxon>
        <taxon>Lactobacillaceae</taxon>
        <taxon>Lactiplantibacillus</taxon>
    </lineage>
</organism>